<feature type="transmembrane region" description="Helical" evidence="3">
    <location>
        <begin position="89"/>
        <end position="110"/>
    </location>
</feature>
<feature type="transmembrane region" description="Helical" evidence="3">
    <location>
        <begin position="49"/>
        <end position="69"/>
    </location>
</feature>
<proteinExistence type="inferred from homology"/>
<dbReference type="GO" id="GO:0008654">
    <property type="term" value="P:phospholipid biosynthetic process"/>
    <property type="evidence" value="ECO:0007669"/>
    <property type="project" value="InterPro"/>
</dbReference>
<name>A0A3Q8XNQ2_9HYPH</name>
<sequence length="268" mass="28416">MKKKNPGVKTAVSSELPTRNLYRQTVVALVGAGVALVVTNAFVFSGATLGLISAMTSLAIYVTVGAIVLSRILAHHPYRVFGWPNTVTLGRTVLAALVAGYTAEISLWTLQPSPQLAWFFAGIATLAVVLDGVDGWLARRFGPRSDFGARFDMESDALLILILSVLALVLDKVGGWVLLIGAMRYLFVGASYLLPWLDGPLPPSMRRKTVCVIQGAALCLLAMPPVADVAATGIAGFAVAAIIASFAVDIVWLFRHRQQVGGPQEGTA</sequence>
<keyword evidence="1 2" id="KW-0808">Transferase</keyword>
<dbReference type="GO" id="GO:0016020">
    <property type="term" value="C:membrane"/>
    <property type="evidence" value="ECO:0007669"/>
    <property type="project" value="InterPro"/>
</dbReference>
<gene>
    <name evidence="4" type="ORF">D5400_04730</name>
</gene>
<evidence type="ECO:0000313" key="4">
    <source>
        <dbReference type="EMBL" id="AZN70672.1"/>
    </source>
</evidence>
<dbReference type="EMBL" id="CP032509">
    <property type="protein sequence ID" value="AZN70672.1"/>
    <property type="molecule type" value="Genomic_DNA"/>
</dbReference>
<dbReference type="InterPro" id="IPR000462">
    <property type="entry name" value="CDP-OH_P_trans"/>
</dbReference>
<feature type="transmembrane region" description="Helical" evidence="3">
    <location>
        <begin position="116"/>
        <end position="137"/>
    </location>
</feature>
<dbReference type="KEGG" id="abaw:D5400_04730"/>
<dbReference type="PROSITE" id="PS00379">
    <property type="entry name" value="CDP_ALCOHOL_P_TRANSF"/>
    <property type="match status" value="1"/>
</dbReference>
<keyword evidence="5" id="KW-1185">Reference proteome</keyword>
<dbReference type="InterPro" id="IPR048254">
    <property type="entry name" value="CDP_ALCOHOL_P_TRANSF_CS"/>
</dbReference>
<dbReference type="RefSeq" id="WP_126008155.1">
    <property type="nucleotide sequence ID" value="NZ_CP032509.1"/>
</dbReference>
<dbReference type="Proteomes" id="UP000268192">
    <property type="component" value="Chromosome"/>
</dbReference>
<reference evidence="4 5" key="1">
    <citation type="submission" date="2018-09" db="EMBL/GenBank/DDBJ databases">
        <title>Marinorhizobium profundi gen. nov., sp. nov., isolated from a deep-sea sediment sample from the New Britain Trench and proposal of Marinorhizobiaceae fam. nov. in the order Rhizobiales of the class Alphaproteobacteria.</title>
        <authorList>
            <person name="Cao J."/>
        </authorList>
    </citation>
    <scope>NUCLEOTIDE SEQUENCE [LARGE SCALE GENOMIC DNA]</scope>
    <source>
        <strain evidence="4 5">WS11</strain>
    </source>
</reference>
<dbReference type="GO" id="GO:0016780">
    <property type="term" value="F:phosphotransferase activity, for other substituted phosphate groups"/>
    <property type="evidence" value="ECO:0007669"/>
    <property type="project" value="InterPro"/>
</dbReference>
<accession>A0A3Q8XNQ2</accession>
<feature type="transmembrane region" description="Helical" evidence="3">
    <location>
        <begin position="21"/>
        <end position="43"/>
    </location>
</feature>
<feature type="transmembrane region" description="Helical" evidence="3">
    <location>
        <begin position="149"/>
        <end position="170"/>
    </location>
</feature>
<dbReference type="OrthoDB" id="9782011at2"/>
<keyword evidence="3" id="KW-0812">Transmembrane</keyword>
<evidence type="ECO:0000256" key="2">
    <source>
        <dbReference type="RuleBase" id="RU003750"/>
    </source>
</evidence>
<evidence type="ECO:0000256" key="3">
    <source>
        <dbReference type="SAM" id="Phobius"/>
    </source>
</evidence>
<keyword evidence="3" id="KW-0472">Membrane</keyword>
<evidence type="ECO:0000256" key="1">
    <source>
        <dbReference type="ARBA" id="ARBA00022679"/>
    </source>
</evidence>
<protein>
    <submittedName>
        <fullName evidence="4">CDP-alcohol phosphatidyltransferase family protein</fullName>
    </submittedName>
</protein>
<keyword evidence="3" id="KW-1133">Transmembrane helix</keyword>
<dbReference type="InterPro" id="IPR043130">
    <property type="entry name" value="CDP-OH_PTrfase_TM_dom"/>
</dbReference>
<comment type="similarity">
    <text evidence="2">Belongs to the CDP-alcohol phosphatidyltransferase class-I family.</text>
</comment>
<dbReference type="Pfam" id="PF01066">
    <property type="entry name" value="CDP-OH_P_transf"/>
    <property type="match status" value="1"/>
</dbReference>
<dbReference type="Gene3D" id="1.20.120.1760">
    <property type="match status" value="1"/>
</dbReference>
<feature type="transmembrane region" description="Helical" evidence="3">
    <location>
        <begin position="233"/>
        <end position="254"/>
    </location>
</feature>
<evidence type="ECO:0000313" key="5">
    <source>
        <dbReference type="Proteomes" id="UP000268192"/>
    </source>
</evidence>
<dbReference type="AlphaFoldDB" id="A0A3Q8XNQ2"/>
<organism evidence="4 5">
    <name type="scientific">Georhizobium profundi</name>
    <dbReference type="NCBI Taxonomy" id="2341112"/>
    <lineage>
        <taxon>Bacteria</taxon>
        <taxon>Pseudomonadati</taxon>
        <taxon>Pseudomonadota</taxon>
        <taxon>Alphaproteobacteria</taxon>
        <taxon>Hyphomicrobiales</taxon>
        <taxon>Rhizobiaceae</taxon>
        <taxon>Georhizobium</taxon>
    </lineage>
</organism>